<keyword evidence="3" id="KW-1185">Reference proteome</keyword>
<feature type="region of interest" description="Disordered" evidence="1">
    <location>
        <begin position="2039"/>
        <end position="2058"/>
    </location>
</feature>
<dbReference type="GeneID" id="30909469"/>
<protein>
    <submittedName>
        <fullName evidence="2">Uncharacterized protein</fullName>
    </submittedName>
</protein>
<dbReference type="EMBL" id="CP016247">
    <property type="protein sequence ID" value="ANQ08224.1"/>
    <property type="molecule type" value="Genomic_DNA"/>
</dbReference>
<feature type="compositionally biased region" description="Basic and acidic residues" evidence="1">
    <location>
        <begin position="916"/>
        <end position="930"/>
    </location>
</feature>
<evidence type="ECO:0000256" key="1">
    <source>
        <dbReference type="SAM" id="MobiDB-lite"/>
    </source>
</evidence>
<accession>A0A1B1DZL3</accession>
<dbReference type="Proteomes" id="UP000092716">
    <property type="component" value="Chromosome 9"/>
</dbReference>
<feature type="compositionally biased region" description="Polar residues" evidence="1">
    <location>
        <begin position="608"/>
        <end position="627"/>
    </location>
</feature>
<dbReference type="KEGG" id="pcot:PCOAH_00027410"/>
<dbReference type="RefSeq" id="XP_019914919.1">
    <property type="nucleotide sequence ID" value="XM_020059546.1"/>
</dbReference>
<sequence>MHTLKTLQSDYQSDEDVVIEGRIRHPFSPKWNSPRGGMKSTAPLRERYEHDGSACNGVDGGSGDDRNDQRYYHYGDYHHYHNGDEKRNPSAKEENFNSKKGVSKWGNNAHRGDMPQGDTSHFQGRGSNNYPTALQENVKKTKLKMYKNLIEKRGLMNSGKFFQMEFEKNKKGSKHQQIDGVANDKNIWVGSPSKFSSHLRAAKLVRPFMKEKKHFIIPSEESLPEQRIPNCPPKKYSPSVESWKEAANLDMRLDNPLTSRIGQKLTKKTYRFNYSNIHICTFKSVNDNYVKFFRRRLMRSKIHALMKMQKGEGTEGFFNPFVKILLKYEIPFMWKTEIFHQHKHYLGESKGGERGNTHPYQVGGTGPLTHLIKEGDSSGAISNMSNLTQEGNFSSNRSYDHTHGLLNKIENKAATKHSEDAPMGEQPNDHSPVTEWSTAGGIVDSYLNKNADYFEQNFLEEEFCVGSVSMVHGSDADCCDAHPCHADSCEVNLSLDESIKTLISNCNSIFNNHSSKPPGEDFSQANQTEATGKGTFSVKFHPQNYDEIDLLNDDWVMNLNRGQEERTLPRETNPKGEKCQLVKEERQPICDDSSLEKKHPEEEKHRNNPNSTYVRNSRRSGQINSHQFEVLPPGGEIASKEFRPSGQDKEELYTHAQHDTHKGEKICALKKLHKSVKDKHPFVLLPVGKDHHKGALSDQKNTNKDEGKKKKNCCKMKMKICPNVGLPYTPTCRLHNSACNKRHIRRKKNDKKDNETISYFRFYKKNLLTTKGEKKKRVNSHGDNCNECPVTLAQNVISPCGDSESAYHLEEKKEKHKVLSTIKSVQESVQITAKGKDKQNRIVGQANRNVRNRSTHTSTPQGNIPNEIHVDKENNKAEINSIKGEQHSQNGFTPNGMESNAQTSPNGEPLQANPIKNDHLTAHRGNNEHTHLKRKKGIVTYGNKSSDVFTSKNRTRGDTFQGEDPLPDNAILDHHSSDMGSSQMNQSVHEIELNLLKGHVSLHFYGENGTKVLQFSIELEVLEQNCKLFKGISESSGVVTNSDANLGRAVSRSAGQNCSDLPVNPTKATSRIIKKEDIIKSYCNRLTLSEQKEHIQRTISNSLSVENFTVLFTLLKMKKKMNILLLQINKITDEIRRLLIMIEKKLEEIDSLTPQLEFLRSVKKEAKVTVIQKCMNFFLRITSIYSNIVTLIKTQNAIFSHFKFNNEMINSYLFFVKKFSTYISSSVIEIETFYVQIKNMQNEEADQNCLNRQEKSTLKKIHKKLENHLNIHYRKIFMFKQILEIYLIELKNFKKYQKDYMIGKINILINCKCPYDLLLFSILVKSKSLCEISVRKICHNFDITNFQTNKKIYALFLNKKIKNNILKKIKTTVGENAYVTLKSIFFYNELNGLMKNSLRNGGVKADRHPSQQGEETLQGNSSDELSVQSLQEKGKPPRNLNNTHDAWNNPCGGKTGTDEKGNVPTGGEENQKGEYEKHDAGVGPSGNNYELVEESNESVPSNVTTNNLSTCSSLNDCEDSKYLQNIGKILKTNNALTLVKNIRRSLDIDNLSSSNNCSGKNKKETYKSKCSEGKKSKFSFPPTVQAHLNRPTPQNEENCIKLNCTRKKKIVANGIDQMRKVFKTYERGRKAKGEKHPLRKNSSMENAACKTNPNGRGVPPPSDRRTCCKYKSALIEQQNTPEQSGNKEKNTLYNKKEKKKRKILENIEKIKEIEKNYKHVQEIQRQEKFKKKLNEWKLNKITKRNNIKLLKIRGLKNKKKDLFTSFVKKDINGIGTVIRCQINKGQGICTDEYPTEVPSNHTESASSHLISEGGEKCVEDILDNLKNSTPTCRKMGKKKPPLGDLNGEESAPTTHEKMPSYNHLTKFDDYTFDRNHLKGSGKNGLNGILNYEGVQKDVVKAVNTSEGVANPLDYNIIMNDKTRRNLKKGNTNCEDEVTLDNEKNKDYIHHQTDDHFTDSFFKKKLYEPSPSETHFFTAVEDENEHTDIILSPRQSKNEPKRCTLRVSKRNIKYKPSDYTHEWNKRERIPSKCITKGDFSSIGKKGDPPRKVTGGCQNADYTDQRSEVSTEGNYIPIQEDEDTRVNEMARKTLNEWFSRRKKKTLHRIESGKNIPSGYTTLFPIQVKHKMHSKMASSCGRKKPIYDFHTGGIYRTKDSIERRRRIDNYAKALRTSGPLKNMEMSLKKIKNVPSKVKRKNVIEFLRRRQREGMASNHLIYKDEYVFLKKNLSSKF</sequence>
<evidence type="ECO:0000313" key="3">
    <source>
        <dbReference type="Proteomes" id="UP000092716"/>
    </source>
</evidence>
<feature type="compositionally biased region" description="Basic and acidic residues" evidence="1">
    <location>
        <begin position="565"/>
        <end position="606"/>
    </location>
</feature>
<feature type="region of interest" description="Disordered" evidence="1">
    <location>
        <begin position="832"/>
        <end position="966"/>
    </location>
</feature>
<feature type="region of interest" description="Disordered" evidence="1">
    <location>
        <begin position="50"/>
        <end position="134"/>
    </location>
</feature>
<feature type="compositionally biased region" description="Basic and acidic residues" evidence="1">
    <location>
        <begin position="63"/>
        <end position="97"/>
    </location>
</feature>
<name>A0A1B1DZL3_9APIC</name>
<reference evidence="3" key="1">
    <citation type="submission" date="2016-06" db="EMBL/GenBank/DDBJ databases">
        <title>First high quality genome sequence of Plasmodium coatneyi using continuous long reads from single molecule, real-time sequencing.</title>
        <authorList>
            <person name="Chien J.-T."/>
            <person name="Pakala S.B."/>
            <person name="Geraldo J.A."/>
            <person name="Lapp S.A."/>
            <person name="Barnwell J.W."/>
            <person name="Kissinger J.C."/>
            <person name="Galinski M.R."/>
            <person name="Humphrey J.C."/>
        </authorList>
    </citation>
    <scope>NUCLEOTIDE SEQUENCE [LARGE SCALE GENOMIC DNA]</scope>
    <source>
        <strain evidence="3">Hackeri</strain>
    </source>
</reference>
<feature type="compositionally biased region" description="Polar residues" evidence="1">
    <location>
        <begin position="1410"/>
        <end position="1431"/>
    </location>
</feature>
<evidence type="ECO:0000313" key="2">
    <source>
        <dbReference type="EMBL" id="ANQ08224.1"/>
    </source>
</evidence>
<feature type="compositionally biased region" description="Polar residues" evidence="1">
    <location>
        <begin position="855"/>
        <end position="864"/>
    </location>
</feature>
<proteinExistence type="predicted"/>
<feature type="compositionally biased region" description="Polar residues" evidence="1">
    <location>
        <begin position="887"/>
        <end position="906"/>
    </location>
</feature>
<feature type="region of interest" description="Disordered" evidence="1">
    <location>
        <begin position="565"/>
        <end position="632"/>
    </location>
</feature>
<feature type="region of interest" description="Disordered" evidence="1">
    <location>
        <begin position="1401"/>
        <end position="1485"/>
    </location>
</feature>
<feature type="compositionally biased region" description="Polar residues" evidence="1">
    <location>
        <begin position="117"/>
        <end position="134"/>
    </location>
</feature>
<organism evidence="2 3">
    <name type="scientific">Plasmodium coatneyi</name>
    <dbReference type="NCBI Taxonomy" id="208452"/>
    <lineage>
        <taxon>Eukaryota</taxon>
        <taxon>Sar</taxon>
        <taxon>Alveolata</taxon>
        <taxon>Apicomplexa</taxon>
        <taxon>Aconoidasida</taxon>
        <taxon>Haemosporida</taxon>
        <taxon>Plasmodiidae</taxon>
        <taxon>Plasmodium</taxon>
    </lineage>
</organism>
<dbReference type="OrthoDB" id="372678at2759"/>
<feature type="compositionally biased region" description="Polar residues" evidence="1">
    <location>
        <begin position="942"/>
        <end position="952"/>
    </location>
</feature>
<gene>
    <name evidence="2" type="ORF">PCOAH_00027410</name>
</gene>
<dbReference type="VEuPathDB" id="PlasmoDB:PCOAH_00027410"/>
<feature type="region of interest" description="Disordered" evidence="1">
    <location>
        <begin position="1831"/>
        <end position="1860"/>
    </location>
</feature>
<feature type="compositionally biased region" description="Basic and acidic residues" evidence="1">
    <location>
        <begin position="1469"/>
        <end position="1480"/>
    </location>
</feature>